<dbReference type="InterPro" id="IPR013328">
    <property type="entry name" value="6PGD_dom2"/>
</dbReference>
<keyword evidence="4" id="KW-1185">Reference proteome</keyword>
<dbReference type="SUPFAM" id="SSF51735">
    <property type="entry name" value="NAD(P)-binding Rossmann-fold domains"/>
    <property type="match status" value="1"/>
</dbReference>
<dbReference type="InterPro" id="IPR013131">
    <property type="entry name" value="Mannitol_DH_N"/>
</dbReference>
<protein>
    <recommendedName>
        <fullName evidence="2">Mannitol dehydrogenase N-terminal domain-containing protein</fullName>
    </recommendedName>
</protein>
<dbReference type="Pfam" id="PF01232">
    <property type="entry name" value="Mannitol_dh"/>
    <property type="match status" value="1"/>
</dbReference>
<dbReference type="AlphaFoldDB" id="A0ABD3M712"/>
<accession>A0ABD3M712</accession>
<organism evidence="3 4">
    <name type="scientific">Discostella pseudostelligera</name>
    <dbReference type="NCBI Taxonomy" id="259834"/>
    <lineage>
        <taxon>Eukaryota</taxon>
        <taxon>Sar</taxon>
        <taxon>Stramenopiles</taxon>
        <taxon>Ochrophyta</taxon>
        <taxon>Bacillariophyta</taxon>
        <taxon>Coscinodiscophyceae</taxon>
        <taxon>Thalassiosirophycidae</taxon>
        <taxon>Stephanodiscales</taxon>
        <taxon>Stephanodiscaceae</taxon>
        <taxon>Discostella</taxon>
    </lineage>
</organism>
<dbReference type="Gene3D" id="1.10.1040.10">
    <property type="entry name" value="N-(1-d-carboxylethyl)-l-norvaline Dehydrogenase, domain 2"/>
    <property type="match status" value="1"/>
</dbReference>
<gene>
    <name evidence="3" type="ORF">ACHAWU_007585</name>
</gene>
<feature type="domain" description="Mannitol dehydrogenase N-terminal" evidence="2">
    <location>
        <begin position="109"/>
        <end position="239"/>
    </location>
</feature>
<comment type="caution">
    <text evidence="3">The sequence shown here is derived from an EMBL/GenBank/DDBJ whole genome shotgun (WGS) entry which is preliminary data.</text>
</comment>
<reference evidence="3 4" key="1">
    <citation type="submission" date="2024-10" db="EMBL/GenBank/DDBJ databases">
        <title>Updated reference genomes for cyclostephanoid diatoms.</title>
        <authorList>
            <person name="Roberts W.R."/>
            <person name="Alverson A.J."/>
        </authorList>
    </citation>
    <scope>NUCLEOTIDE SEQUENCE [LARGE SCALE GENOMIC DNA]</scope>
    <source>
        <strain evidence="3 4">AJA232-27</strain>
    </source>
</reference>
<dbReference type="Gene3D" id="3.40.50.720">
    <property type="entry name" value="NAD(P)-binding Rossmann-like Domain"/>
    <property type="match status" value="1"/>
</dbReference>
<dbReference type="EMBL" id="JALLBG020000196">
    <property type="protein sequence ID" value="KAL3759841.1"/>
    <property type="molecule type" value="Genomic_DNA"/>
</dbReference>
<sequence length="601" mass="65592">MAAAAAADILVSQSVGCGQDIDAICLGSGRFLRSVLVPFLSFNLKPAVFQTRGRNFLDSFQFQDNPCDDAATSSNDNYQVPSLRYPVDTIQFDGSILTSDVEIHAAGTLGTSDGKSGLMALISNINSIAVIGVGVTEAGLQSADNQCMLDLTELLNKIYRRTMICSNPNGRICVINTDNLPNNGDVMRSHVLKNAEKYAEVVVVGDTMSFIDFISTKVAFLNSMVDRITSSRPNSNGLVPMCEPLPAKALVICDPGRDLPLWMDDANMQSQFGVKIRHDQTELESDIALKLRIANGTHTAVAHALALLSLVNTESLCSRTSTSKIILSYLDSLYQTQIRPGCINDGISASETDATWVDWRKRLQHPHFGLSTFFICQNGAAKCGIRLGPTIKSLITASNPGGAEANPVHFSMAFAVAVILRFLTPAPSLVDSERANNASSRGVHIGWLDKAGVNNEVRDNKQINRSSDETVTYADGLRYNLSEGWYEFRCDCLINWRESKIAVEATDDEINLPILLSMICEPRNQFASGEVIRAYLLHPRGGNLHTLLDGAGDEEVSQVKMFDSFVSAVSTLYSRMVRGDSITLLLQEMMEFSNRFATPCC</sequence>
<evidence type="ECO:0000313" key="3">
    <source>
        <dbReference type="EMBL" id="KAL3759841.1"/>
    </source>
</evidence>
<dbReference type="PANTHER" id="PTHR43362">
    <property type="entry name" value="MANNITOL DEHYDROGENASE DSF1-RELATED"/>
    <property type="match status" value="1"/>
</dbReference>
<proteinExistence type="predicted"/>
<name>A0ABD3M712_9STRA</name>
<dbReference type="InterPro" id="IPR036291">
    <property type="entry name" value="NAD(P)-bd_dom_sf"/>
</dbReference>
<keyword evidence="1" id="KW-0560">Oxidoreductase</keyword>
<dbReference type="GO" id="GO:0016491">
    <property type="term" value="F:oxidoreductase activity"/>
    <property type="evidence" value="ECO:0007669"/>
    <property type="project" value="UniProtKB-KW"/>
</dbReference>
<dbReference type="InterPro" id="IPR050988">
    <property type="entry name" value="Mannitol_DH/Oxidoreductase"/>
</dbReference>
<dbReference type="PANTHER" id="PTHR43362:SF1">
    <property type="entry name" value="MANNITOL DEHYDROGENASE 2-RELATED"/>
    <property type="match status" value="1"/>
</dbReference>
<evidence type="ECO:0000256" key="1">
    <source>
        <dbReference type="ARBA" id="ARBA00023002"/>
    </source>
</evidence>
<evidence type="ECO:0000313" key="4">
    <source>
        <dbReference type="Proteomes" id="UP001530293"/>
    </source>
</evidence>
<evidence type="ECO:0000259" key="2">
    <source>
        <dbReference type="Pfam" id="PF01232"/>
    </source>
</evidence>
<dbReference type="Proteomes" id="UP001530293">
    <property type="component" value="Unassembled WGS sequence"/>
</dbReference>